<gene>
    <name evidence="2" type="ORF">EG328_008881</name>
</gene>
<dbReference type="Proteomes" id="UP000447873">
    <property type="component" value="Unassembled WGS sequence"/>
</dbReference>
<evidence type="ECO:0008006" key="4">
    <source>
        <dbReference type="Google" id="ProtNLM"/>
    </source>
</evidence>
<sequence>MATPMQTLKRKNNFDDANNKATKKPAPNVKAPTLLSLPLELRQKIFYLTNDFKIEIVDKCHRVSSMWEQCWDNKRLCEKKKVRSQRQAEILREVHPSISKDLVFVCGQWEKEVDDLLEQSTQSFQNKNMNNVSKDHTVKFQEDDEISLAPEGITEEPPSYRKLPRKIRQQILNAIFSISVYHDDMSPCPCDNTNHSFKPWEETEGWREKEYIEYDKMMRRKLATEQEAFGGEDQAYYRMRRVEKISQRMKAGLEDEILEIKLARPRSLKKIQRMMAAKTGALEVRRFEALAKRLDGALSLERGELGKKLREEVADVLEIRKREVDEIVEECCKGNGWLILGDEWYEWAETSGYAERVHDESSFEDGRWFTEDSWDLETPKVVGAGQIYKVSTWL</sequence>
<name>A0A8H3U9U4_VENIN</name>
<organism evidence="2 3">
    <name type="scientific">Venturia inaequalis</name>
    <name type="common">Apple scab fungus</name>
    <dbReference type="NCBI Taxonomy" id="5025"/>
    <lineage>
        <taxon>Eukaryota</taxon>
        <taxon>Fungi</taxon>
        <taxon>Dikarya</taxon>
        <taxon>Ascomycota</taxon>
        <taxon>Pezizomycotina</taxon>
        <taxon>Dothideomycetes</taxon>
        <taxon>Pleosporomycetidae</taxon>
        <taxon>Venturiales</taxon>
        <taxon>Venturiaceae</taxon>
        <taxon>Venturia</taxon>
    </lineage>
</organism>
<proteinExistence type="predicted"/>
<evidence type="ECO:0000313" key="3">
    <source>
        <dbReference type="Proteomes" id="UP000447873"/>
    </source>
</evidence>
<feature type="region of interest" description="Disordered" evidence="1">
    <location>
        <begin position="1"/>
        <end position="29"/>
    </location>
</feature>
<reference evidence="2 3" key="1">
    <citation type="submission" date="2018-12" db="EMBL/GenBank/DDBJ databases">
        <title>Venturia inaequalis Genome Resource.</title>
        <authorList>
            <person name="Lichtner F.J."/>
        </authorList>
    </citation>
    <scope>NUCLEOTIDE SEQUENCE [LARGE SCALE GENOMIC DNA]</scope>
    <source>
        <strain evidence="2 3">120213</strain>
    </source>
</reference>
<dbReference type="EMBL" id="WNWS01000511">
    <property type="protein sequence ID" value="KAE9966526.1"/>
    <property type="molecule type" value="Genomic_DNA"/>
</dbReference>
<accession>A0A8H3U9U4</accession>
<evidence type="ECO:0000313" key="2">
    <source>
        <dbReference type="EMBL" id="KAE9966526.1"/>
    </source>
</evidence>
<dbReference type="AlphaFoldDB" id="A0A8H3U9U4"/>
<comment type="caution">
    <text evidence="2">The sequence shown here is derived from an EMBL/GenBank/DDBJ whole genome shotgun (WGS) entry which is preliminary data.</text>
</comment>
<evidence type="ECO:0000256" key="1">
    <source>
        <dbReference type="SAM" id="MobiDB-lite"/>
    </source>
</evidence>
<protein>
    <recommendedName>
        <fullName evidence="4">F-box domain-containing protein</fullName>
    </recommendedName>
</protein>